<proteinExistence type="predicted"/>
<organism evidence="1 2">
    <name type="scientific">Candidatus Spechtbacteria bacterium RIFCSPHIGHO2_01_FULL_43_30</name>
    <dbReference type="NCBI Taxonomy" id="1802158"/>
    <lineage>
        <taxon>Bacteria</taxon>
        <taxon>Candidatus Spechtiibacteriota</taxon>
    </lineage>
</organism>
<accession>A0A1G2H8Z3</accession>
<dbReference type="Proteomes" id="UP000177932">
    <property type="component" value="Unassembled WGS sequence"/>
</dbReference>
<reference evidence="1 2" key="1">
    <citation type="journal article" date="2016" name="Nat. Commun.">
        <title>Thousands of microbial genomes shed light on interconnected biogeochemical processes in an aquifer system.</title>
        <authorList>
            <person name="Anantharaman K."/>
            <person name="Brown C.T."/>
            <person name="Hug L.A."/>
            <person name="Sharon I."/>
            <person name="Castelle C.J."/>
            <person name="Probst A.J."/>
            <person name="Thomas B.C."/>
            <person name="Singh A."/>
            <person name="Wilkins M.J."/>
            <person name="Karaoz U."/>
            <person name="Brodie E.L."/>
            <person name="Williams K.H."/>
            <person name="Hubbard S.S."/>
            <person name="Banfield J.F."/>
        </authorList>
    </citation>
    <scope>NUCLEOTIDE SEQUENCE [LARGE SCALE GENOMIC DNA]</scope>
</reference>
<dbReference type="EMBL" id="MHOD01000001">
    <property type="protein sequence ID" value="OGZ58731.1"/>
    <property type="molecule type" value="Genomic_DNA"/>
</dbReference>
<dbReference type="STRING" id="1802158.A2827_00395"/>
<comment type="caution">
    <text evidence="1">The sequence shown here is derived from an EMBL/GenBank/DDBJ whole genome shotgun (WGS) entry which is preliminary data.</text>
</comment>
<dbReference type="AlphaFoldDB" id="A0A1G2H8Z3"/>
<evidence type="ECO:0000313" key="1">
    <source>
        <dbReference type="EMBL" id="OGZ58731.1"/>
    </source>
</evidence>
<name>A0A1G2H8Z3_9BACT</name>
<protein>
    <submittedName>
        <fullName evidence="1">Uncharacterized protein</fullName>
    </submittedName>
</protein>
<evidence type="ECO:0000313" key="2">
    <source>
        <dbReference type="Proteomes" id="UP000177932"/>
    </source>
</evidence>
<sequence>MSFFMLNNNFRAKFISKIILVIKRYIRVVIGKYGNAFGEMRFYFCGCINTPMQEIGRKRLLFKLMFCFGLEYTICSNQTKEHSVQVQQRR</sequence>
<gene>
    <name evidence="1" type="ORF">A2827_00395</name>
</gene>